<organism evidence="1 2">
    <name type="scientific">Phlebiopsis gigantea (strain 11061_1 CR5-6)</name>
    <name type="common">White-rot fungus</name>
    <name type="synonym">Peniophora gigantea</name>
    <dbReference type="NCBI Taxonomy" id="745531"/>
    <lineage>
        <taxon>Eukaryota</taxon>
        <taxon>Fungi</taxon>
        <taxon>Dikarya</taxon>
        <taxon>Basidiomycota</taxon>
        <taxon>Agaricomycotina</taxon>
        <taxon>Agaricomycetes</taxon>
        <taxon>Polyporales</taxon>
        <taxon>Phanerochaetaceae</taxon>
        <taxon>Phlebiopsis</taxon>
    </lineage>
</organism>
<accession>A0A0C3SEI6</accession>
<reference evidence="1 2" key="1">
    <citation type="journal article" date="2014" name="PLoS Genet.">
        <title>Analysis of the Phlebiopsis gigantea genome, transcriptome and secretome provides insight into its pioneer colonization strategies of wood.</title>
        <authorList>
            <person name="Hori C."/>
            <person name="Ishida T."/>
            <person name="Igarashi K."/>
            <person name="Samejima M."/>
            <person name="Suzuki H."/>
            <person name="Master E."/>
            <person name="Ferreira P."/>
            <person name="Ruiz-Duenas F.J."/>
            <person name="Held B."/>
            <person name="Canessa P."/>
            <person name="Larrondo L.F."/>
            <person name="Schmoll M."/>
            <person name="Druzhinina I.S."/>
            <person name="Kubicek C.P."/>
            <person name="Gaskell J.A."/>
            <person name="Kersten P."/>
            <person name="St John F."/>
            <person name="Glasner J."/>
            <person name="Sabat G."/>
            <person name="Splinter BonDurant S."/>
            <person name="Syed K."/>
            <person name="Yadav J."/>
            <person name="Mgbeahuruike A.C."/>
            <person name="Kovalchuk A."/>
            <person name="Asiegbu F.O."/>
            <person name="Lackner G."/>
            <person name="Hoffmeister D."/>
            <person name="Rencoret J."/>
            <person name="Gutierrez A."/>
            <person name="Sun H."/>
            <person name="Lindquist E."/>
            <person name="Barry K."/>
            <person name="Riley R."/>
            <person name="Grigoriev I.V."/>
            <person name="Henrissat B."/>
            <person name="Kues U."/>
            <person name="Berka R.M."/>
            <person name="Martinez A.T."/>
            <person name="Covert S.F."/>
            <person name="Blanchette R.A."/>
            <person name="Cullen D."/>
        </authorList>
    </citation>
    <scope>NUCLEOTIDE SEQUENCE [LARGE SCALE GENOMIC DNA]</scope>
    <source>
        <strain evidence="1 2">11061_1 CR5-6</strain>
    </source>
</reference>
<sequence>MYRRPLSFHAVSFGPHNSVLREMTRTAGATANRATTDTVRPVIESSYTEAENSVHLAEAFLGIAESLTKPRGGVIRV</sequence>
<evidence type="ECO:0000313" key="2">
    <source>
        <dbReference type="Proteomes" id="UP000053257"/>
    </source>
</evidence>
<name>A0A0C3SEI6_PHLG1</name>
<dbReference type="HOGENOM" id="CLU_2638891_0_0_1"/>
<proteinExistence type="predicted"/>
<dbReference type="Proteomes" id="UP000053257">
    <property type="component" value="Unassembled WGS sequence"/>
</dbReference>
<protein>
    <submittedName>
        <fullName evidence="1">Uncharacterized protein</fullName>
    </submittedName>
</protein>
<dbReference type="AlphaFoldDB" id="A0A0C3SEI6"/>
<evidence type="ECO:0000313" key="1">
    <source>
        <dbReference type="EMBL" id="KIP12767.1"/>
    </source>
</evidence>
<dbReference type="STRING" id="745531.A0A0C3SEI6"/>
<dbReference type="EMBL" id="KN840438">
    <property type="protein sequence ID" value="KIP12767.1"/>
    <property type="molecule type" value="Genomic_DNA"/>
</dbReference>
<dbReference type="OrthoDB" id="2793209at2759"/>
<keyword evidence="2" id="KW-1185">Reference proteome</keyword>
<gene>
    <name evidence="1" type="ORF">PHLGIDRAFT_134988</name>
</gene>